<dbReference type="AlphaFoldDB" id="A0A5K1IZI3"/>
<sequence>MRIPFSMDNTSTFNRAKQDSSLKSIQVECLVSKSSRKTPPSIASPRPPTSSNVNIKQRPSLSILNRLSMYGSPNPLVQQNAFPISGISSPLQSSSRKLEAISSCRSIDFIQRHSKMSIMSEMSV</sequence>
<name>A0A5K1IZI3_9ACTN</name>
<organism evidence="2 3">
    <name type="scientific">Collinsella aerofaciens</name>
    <dbReference type="NCBI Taxonomy" id="74426"/>
    <lineage>
        <taxon>Bacteria</taxon>
        <taxon>Bacillati</taxon>
        <taxon>Actinomycetota</taxon>
        <taxon>Coriobacteriia</taxon>
        <taxon>Coriobacteriales</taxon>
        <taxon>Coriobacteriaceae</taxon>
        <taxon>Collinsella</taxon>
    </lineage>
</organism>
<evidence type="ECO:0000313" key="2">
    <source>
        <dbReference type="EMBL" id="VWL94920.1"/>
    </source>
</evidence>
<protein>
    <submittedName>
        <fullName evidence="2">Uncharacterized protein</fullName>
    </submittedName>
</protein>
<proteinExistence type="predicted"/>
<feature type="region of interest" description="Disordered" evidence="1">
    <location>
        <begin position="33"/>
        <end position="56"/>
    </location>
</feature>
<accession>A0A5K1IZI3</accession>
<dbReference type="Proteomes" id="UP000330807">
    <property type="component" value="Unassembled WGS sequence"/>
</dbReference>
<evidence type="ECO:0000256" key="1">
    <source>
        <dbReference type="SAM" id="MobiDB-lite"/>
    </source>
</evidence>
<gene>
    <name evidence="2" type="ORF">LMKDKBCB_01755</name>
</gene>
<dbReference type="EMBL" id="CABWIH010000034">
    <property type="protein sequence ID" value="VWL94920.1"/>
    <property type="molecule type" value="Genomic_DNA"/>
</dbReference>
<reference evidence="2 3" key="1">
    <citation type="submission" date="2019-10" db="EMBL/GenBank/DDBJ databases">
        <authorList>
            <person name="Wolf R A."/>
        </authorList>
    </citation>
    <scope>NUCLEOTIDE SEQUENCE [LARGE SCALE GENOMIC DNA]</scope>
    <source>
        <strain evidence="2">Collinsella_aerofaciens_AK_138A</strain>
    </source>
</reference>
<feature type="compositionally biased region" description="Polar residues" evidence="1">
    <location>
        <begin position="7"/>
        <end position="21"/>
    </location>
</feature>
<feature type="region of interest" description="Disordered" evidence="1">
    <location>
        <begin position="1"/>
        <end position="21"/>
    </location>
</feature>
<evidence type="ECO:0000313" key="3">
    <source>
        <dbReference type="Proteomes" id="UP000330807"/>
    </source>
</evidence>